<feature type="transmembrane region" description="Helical" evidence="9">
    <location>
        <begin position="58"/>
        <end position="77"/>
    </location>
</feature>
<reference evidence="11 12" key="1">
    <citation type="journal article" date="2015" name="Genome Announc.">
        <title>Complete Genome Sequence of Sedimenticola thiotaurini Strain SIP-G1, a Polyphosphate- and Polyhydroxyalkanoate-Accumulating Sulfur-Oxidizing Gammaproteobacterium Isolated from Salt Marsh Sediments.</title>
        <authorList>
            <person name="Flood B.E."/>
            <person name="Jones D.S."/>
            <person name="Bailey J.V."/>
        </authorList>
    </citation>
    <scope>NUCLEOTIDE SEQUENCE [LARGE SCALE GENOMIC DNA]</scope>
    <source>
        <strain evidence="11 12">SIP-G1</strain>
    </source>
</reference>
<evidence type="ECO:0000256" key="1">
    <source>
        <dbReference type="ARBA" id="ARBA00001946"/>
    </source>
</evidence>
<evidence type="ECO:0000256" key="4">
    <source>
        <dbReference type="ARBA" id="ARBA00022475"/>
    </source>
</evidence>
<evidence type="ECO:0000256" key="3">
    <source>
        <dbReference type="ARBA" id="ARBA00012528"/>
    </source>
</evidence>
<keyword evidence="12" id="KW-1185">Reference proteome</keyword>
<evidence type="ECO:0000256" key="7">
    <source>
        <dbReference type="ARBA" id="ARBA00023136"/>
    </source>
</evidence>
<sequence length="489" mass="53199">MELDAQYSLSPVWRNLFTLVRGRGLFPHSIPLLFGLFYYLLGLASLHCTHQPVGFTTIWIPSGVTFFVVLFGGYRWMIGPLVGMSLLVIHLQLPLPAAAGAVLGALFEALLPVMLLRALNFNPKLNQIRDVMLFITVAVVMGPLFSATLGTLGLSYSDVPHTIGLVDIWLLWWLGNSLGCLIIAGLLLTQATSGERPVTPGCRLFVLSLLAGVALTSMLSVMQMSAGEPTLLLFALVPLIVFAATFCGRQGATLLAFGATLASMLTRCYVPPDLYATHMVGLYSLDVALIWVASFTGLVVASAYSEHGVCARYERLAQHDGLTSLFNRVTFQQRLTRALESARRDGRFQVHALMFIDLDDFKQINDRFGHLVGDQVLRRIARLLVSQVRGRDTVARIGGDEFVILLENCSAETARQMAERIAQAVRGLQLPTEVGVCQVTASIGVTPIGAGTSSVEEALAAADRAHYRAKRSGKNRVHDFIMDAAPDEG</sequence>
<comment type="cofactor">
    <cofactor evidence="1">
        <name>Mg(2+)</name>
        <dbReference type="ChEBI" id="CHEBI:18420"/>
    </cofactor>
</comment>
<dbReference type="NCBIfam" id="TIGR00254">
    <property type="entry name" value="GGDEF"/>
    <property type="match status" value="1"/>
</dbReference>
<evidence type="ECO:0000256" key="8">
    <source>
        <dbReference type="ARBA" id="ARBA00034247"/>
    </source>
</evidence>
<evidence type="ECO:0000256" key="5">
    <source>
        <dbReference type="ARBA" id="ARBA00022692"/>
    </source>
</evidence>
<feature type="transmembrane region" description="Helical" evidence="9">
    <location>
        <begin position="201"/>
        <end position="224"/>
    </location>
</feature>
<dbReference type="GO" id="GO:0052621">
    <property type="term" value="F:diguanylate cyclase activity"/>
    <property type="evidence" value="ECO:0007669"/>
    <property type="project" value="UniProtKB-EC"/>
</dbReference>
<evidence type="ECO:0000313" key="12">
    <source>
        <dbReference type="Proteomes" id="UP000034410"/>
    </source>
</evidence>
<protein>
    <recommendedName>
        <fullName evidence="3">diguanylate cyclase</fullName>
        <ecNumber evidence="3">2.7.7.65</ecNumber>
    </recommendedName>
</protein>
<dbReference type="InterPro" id="IPR007895">
    <property type="entry name" value="MASE1"/>
</dbReference>
<evidence type="ECO:0000256" key="9">
    <source>
        <dbReference type="SAM" id="Phobius"/>
    </source>
</evidence>
<dbReference type="PROSITE" id="PS50887">
    <property type="entry name" value="GGDEF"/>
    <property type="match status" value="1"/>
</dbReference>
<dbReference type="SMART" id="SM00267">
    <property type="entry name" value="GGDEF"/>
    <property type="match status" value="1"/>
</dbReference>
<dbReference type="InterPro" id="IPR029787">
    <property type="entry name" value="Nucleotide_cyclase"/>
</dbReference>
<dbReference type="InterPro" id="IPR000160">
    <property type="entry name" value="GGDEF_dom"/>
</dbReference>
<keyword evidence="4" id="KW-1003">Cell membrane</keyword>
<dbReference type="InterPro" id="IPR043128">
    <property type="entry name" value="Rev_trsase/Diguanyl_cyclase"/>
</dbReference>
<dbReference type="Gene3D" id="3.30.70.270">
    <property type="match status" value="1"/>
</dbReference>
<keyword evidence="5 9" id="KW-0812">Transmembrane</keyword>
<keyword evidence="7 9" id="KW-0472">Membrane</keyword>
<name>A0A0F7K249_9GAMM</name>
<dbReference type="Pfam" id="PF05231">
    <property type="entry name" value="MASE1"/>
    <property type="match status" value="1"/>
</dbReference>
<comment type="subcellular location">
    <subcellularLocation>
        <location evidence="2">Cell membrane</location>
        <topology evidence="2">Multi-pass membrane protein</topology>
    </subcellularLocation>
</comment>
<feature type="transmembrane region" description="Helical" evidence="9">
    <location>
        <begin position="97"/>
        <end position="119"/>
    </location>
</feature>
<dbReference type="EMBL" id="CP011412">
    <property type="protein sequence ID" value="AKH21013.1"/>
    <property type="molecule type" value="Genomic_DNA"/>
</dbReference>
<dbReference type="InterPro" id="IPR050469">
    <property type="entry name" value="Diguanylate_Cyclase"/>
</dbReference>
<evidence type="ECO:0000313" key="11">
    <source>
        <dbReference type="EMBL" id="AKH21013.1"/>
    </source>
</evidence>
<dbReference type="EC" id="2.7.7.65" evidence="3"/>
<dbReference type="AlphaFoldDB" id="A0A0F7K249"/>
<comment type="catalytic activity">
    <reaction evidence="8">
        <text>2 GTP = 3',3'-c-di-GMP + 2 diphosphate</text>
        <dbReference type="Rhea" id="RHEA:24898"/>
        <dbReference type="ChEBI" id="CHEBI:33019"/>
        <dbReference type="ChEBI" id="CHEBI:37565"/>
        <dbReference type="ChEBI" id="CHEBI:58805"/>
        <dbReference type="EC" id="2.7.7.65"/>
    </reaction>
</comment>
<evidence type="ECO:0000259" key="10">
    <source>
        <dbReference type="PROSITE" id="PS50887"/>
    </source>
</evidence>
<feature type="transmembrane region" description="Helical" evidence="9">
    <location>
        <begin position="131"/>
        <end position="156"/>
    </location>
</feature>
<feature type="transmembrane region" description="Helical" evidence="9">
    <location>
        <begin position="230"/>
        <end position="247"/>
    </location>
</feature>
<dbReference type="GO" id="GO:0005886">
    <property type="term" value="C:plasma membrane"/>
    <property type="evidence" value="ECO:0007669"/>
    <property type="project" value="UniProtKB-SubCell"/>
</dbReference>
<dbReference type="PANTHER" id="PTHR45138:SF9">
    <property type="entry name" value="DIGUANYLATE CYCLASE DGCM-RELATED"/>
    <property type="match status" value="1"/>
</dbReference>
<feature type="transmembrane region" description="Helical" evidence="9">
    <location>
        <begin position="168"/>
        <end position="189"/>
    </location>
</feature>
<dbReference type="RefSeq" id="WP_046859942.1">
    <property type="nucleotide sequence ID" value="NZ_CP011412.1"/>
</dbReference>
<dbReference type="CDD" id="cd01949">
    <property type="entry name" value="GGDEF"/>
    <property type="match status" value="1"/>
</dbReference>
<feature type="domain" description="GGDEF" evidence="10">
    <location>
        <begin position="349"/>
        <end position="482"/>
    </location>
</feature>
<dbReference type="PANTHER" id="PTHR45138">
    <property type="entry name" value="REGULATORY COMPONENTS OF SENSORY TRANSDUCTION SYSTEM"/>
    <property type="match status" value="1"/>
</dbReference>
<gene>
    <name evidence="11" type="ORF">AAY24_12365</name>
</gene>
<dbReference type="Proteomes" id="UP000034410">
    <property type="component" value="Chromosome"/>
</dbReference>
<dbReference type="KEGG" id="seds:AAY24_12365"/>
<organism evidence="11 12">
    <name type="scientific">Sedimenticola thiotaurini</name>
    <dbReference type="NCBI Taxonomy" id="1543721"/>
    <lineage>
        <taxon>Bacteria</taxon>
        <taxon>Pseudomonadati</taxon>
        <taxon>Pseudomonadota</taxon>
        <taxon>Gammaproteobacteria</taxon>
        <taxon>Chromatiales</taxon>
        <taxon>Sedimenticolaceae</taxon>
        <taxon>Sedimenticola</taxon>
    </lineage>
</organism>
<keyword evidence="6 9" id="KW-1133">Transmembrane helix</keyword>
<feature type="transmembrane region" description="Helical" evidence="9">
    <location>
        <begin position="25"/>
        <end position="46"/>
    </location>
</feature>
<proteinExistence type="predicted"/>
<evidence type="ECO:0000256" key="2">
    <source>
        <dbReference type="ARBA" id="ARBA00004651"/>
    </source>
</evidence>
<dbReference type="SUPFAM" id="SSF55073">
    <property type="entry name" value="Nucleotide cyclase"/>
    <property type="match status" value="1"/>
</dbReference>
<evidence type="ECO:0000256" key="6">
    <source>
        <dbReference type="ARBA" id="ARBA00022989"/>
    </source>
</evidence>
<dbReference type="OrthoDB" id="9803824at2"/>
<dbReference type="Pfam" id="PF00990">
    <property type="entry name" value="GGDEF"/>
    <property type="match status" value="1"/>
</dbReference>
<feature type="transmembrane region" description="Helical" evidence="9">
    <location>
        <begin position="282"/>
        <end position="305"/>
    </location>
</feature>
<dbReference type="FunFam" id="3.30.70.270:FF:000001">
    <property type="entry name" value="Diguanylate cyclase domain protein"/>
    <property type="match status" value="1"/>
</dbReference>
<accession>A0A0F7K249</accession>